<dbReference type="Gene3D" id="3.40.50.300">
    <property type="entry name" value="P-loop containing nucleotide triphosphate hydrolases"/>
    <property type="match status" value="1"/>
</dbReference>
<name>A0A292Q340_9PEZI</name>
<dbReference type="InterPro" id="IPR003959">
    <property type="entry name" value="ATPase_AAA_core"/>
</dbReference>
<evidence type="ECO:0000259" key="6">
    <source>
        <dbReference type="Pfam" id="PF00004"/>
    </source>
</evidence>
<dbReference type="GO" id="GO:0043001">
    <property type="term" value="P:Golgi to plasma membrane protein transport"/>
    <property type="evidence" value="ECO:0007669"/>
    <property type="project" value="TreeGrafter"/>
</dbReference>
<dbReference type="GO" id="GO:0016887">
    <property type="term" value="F:ATP hydrolysis activity"/>
    <property type="evidence" value="ECO:0007669"/>
    <property type="project" value="InterPro"/>
</dbReference>
<dbReference type="EMBL" id="LN890978">
    <property type="protein sequence ID" value="CUS13130.1"/>
    <property type="molecule type" value="Genomic_DNA"/>
</dbReference>
<keyword evidence="2 4" id="KW-0547">Nucleotide-binding</keyword>
<keyword evidence="8" id="KW-1185">Reference proteome</keyword>
<evidence type="ECO:0000256" key="4">
    <source>
        <dbReference type="RuleBase" id="RU367045"/>
    </source>
</evidence>
<keyword evidence="4" id="KW-0653">Protein transport</keyword>
<comment type="subcellular location">
    <subcellularLocation>
        <location evidence="4">Cytoplasm</location>
    </subcellularLocation>
</comment>
<dbReference type="GO" id="GO:0005795">
    <property type="term" value="C:Golgi stack"/>
    <property type="evidence" value="ECO:0007669"/>
    <property type="project" value="TreeGrafter"/>
</dbReference>
<feature type="compositionally biased region" description="Basic and acidic residues" evidence="5">
    <location>
        <begin position="186"/>
        <end position="198"/>
    </location>
</feature>
<protein>
    <recommendedName>
        <fullName evidence="4">Vesicular-fusion protein SEC18</fullName>
    </recommendedName>
</protein>
<comment type="similarity">
    <text evidence="1 4">Belongs to the AAA ATPase family.</text>
</comment>
<dbReference type="SUPFAM" id="SSF52540">
    <property type="entry name" value="P-loop containing nucleoside triphosphate hydrolases"/>
    <property type="match status" value="1"/>
</dbReference>
<evidence type="ECO:0000256" key="5">
    <source>
        <dbReference type="SAM" id="MobiDB-lite"/>
    </source>
</evidence>
<reference evidence="7" key="1">
    <citation type="submission" date="2015-10" db="EMBL/GenBank/DDBJ databases">
        <authorList>
            <person name="Regsiter A."/>
            <person name="william w."/>
        </authorList>
    </citation>
    <scope>NUCLEOTIDE SEQUENCE</scope>
    <source>
        <strain evidence="7">Montdore</strain>
    </source>
</reference>
<feature type="region of interest" description="Disordered" evidence="5">
    <location>
        <begin position="167"/>
        <end position="255"/>
    </location>
</feature>
<evidence type="ECO:0000256" key="3">
    <source>
        <dbReference type="ARBA" id="ARBA00022840"/>
    </source>
</evidence>
<dbReference type="GO" id="GO:0005524">
    <property type="term" value="F:ATP binding"/>
    <property type="evidence" value="ECO:0007669"/>
    <property type="project" value="UniProtKB-UniRule"/>
</dbReference>
<keyword evidence="4" id="KW-0378">Hydrolase</keyword>
<accession>A0A292Q340</accession>
<evidence type="ECO:0000256" key="1">
    <source>
        <dbReference type="ARBA" id="ARBA00006914"/>
    </source>
</evidence>
<dbReference type="InterPro" id="IPR027417">
    <property type="entry name" value="P-loop_NTPase"/>
</dbReference>
<feature type="compositionally biased region" description="Low complexity" evidence="5">
    <location>
        <begin position="211"/>
        <end position="224"/>
    </location>
</feature>
<keyword evidence="4" id="KW-0931">ER-Golgi transport</keyword>
<evidence type="ECO:0000313" key="7">
    <source>
        <dbReference type="EMBL" id="CUS13130.1"/>
    </source>
</evidence>
<evidence type="ECO:0000313" key="8">
    <source>
        <dbReference type="Proteomes" id="UP001412239"/>
    </source>
</evidence>
<sequence length="255" mass="27637">MDIRNMRVLILVKTVQMAKLSDKESASTPGAPTTTDPLDPGILTPDIYITFCKAVKSPIKTKGPNKRPVANAIIRPNCKPKGMNAGGLGKESPPIFRTPRPGPWKNLESNVSSFLLLGPPGTGKALIAREIGKMLNTRVPKVVDGLETLNKLVGKLGENIREFYAEAEKESRKRPNRHHSPFNILEYDRPTSGRKPDPKGLVSRKTPSPPSSSTHASPATSSYTKDARMPKCHPTLSGRSLGRNLPLAALAGPDR</sequence>
<dbReference type="Pfam" id="PF00004">
    <property type="entry name" value="AAA"/>
    <property type="match status" value="1"/>
</dbReference>
<evidence type="ECO:0000256" key="2">
    <source>
        <dbReference type="ARBA" id="ARBA00022741"/>
    </source>
</evidence>
<keyword evidence="4" id="KW-0813">Transport</keyword>
<dbReference type="PANTHER" id="PTHR23078:SF3">
    <property type="entry name" value="VESICLE-FUSING ATPASE"/>
    <property type="match status" value="1"/>
</dbReference>
<organism evidence="7 8">
    <name type="scientific">Tuber aestivum</name>
    <name type="common">summer truffle</name>
    <dbReference type="NCBI Taxonomy" id="59557"/>
    <lineage>
        <taxon>Eukaryota</taxon>
        <taxon>Fungi</taxon>
        <taxon>Dikarya</taxon>
        <taxon>Ascomycota</taxon>
        <taxon>Pezizomycotina</taxon>
        <taxon>Pezizomycetes</taxon>
        <taxon>Pezizales</taxon>
        <taxon>Tuberaceae</taxon>
        <taxon>Tuber</taxon>
    </lineage>
</organism>
<keyword evidence="3 4" id="KW-0067">ATP-binding</keyword>
<proteinExistence type="inferred from homology"/>
<keyword evidence="4" id="KW-0963">Cytoplasm</keyword>
<gene>
    <name evidence="7" type="ORF">GSTUAT00002810001</name>
</gene>
<dbReference type="AlphaFoldDB" id="A0A292Q340"/>
<dbReference type="Proteomes" id="UP001412239">
    <property type="component" value="Unassembled WGS sequence"/>
</dbReference>
<dbReference type="GO" id="GO:0035494">
    <property type="term" value="P:SNARE complex disassembly"/>
    <property type="evidence" value="ECO:0007669"/>
    <property type="project" value="InterPro"/>
</dbReference>
<comment type="function">
    <text evidence="4">Required for vesicle-mediated transport. Catalyzes the fusion of transport vesicles within the Golgi cisternae. Is also required for transport from the endoplasmic reticulum to the Golgi stack. Seems to function as a fusion protein required for the delivery of cargo proteins to all compartments of the Golgi stack independent of vesicle origin.</text>
</comment>
<dbReference type="InterPro" id="IPR039812">
    <property type="entry name" value="Vesicle-fus_ATPase"/>
</dbReference>
<feature type="domain" description="ATPase AAA-type core" evidence="6">
    <location>
        <begin position="115"/>
        <end position="171"/>
    </location>
</feature>
<dbReference type="PANTHER" id="PTHR23078">
    <property type="entry name" value="VESICULAR-FUSION PROTEIN NSF"/>
    <property type="match status" value="1"/>
</dbReference>
<dbReference type="GO" id="GO:0006891">
    <property type="term" value="P:intra-Golgi vesicle-mediated transport"/>
    <property type="evidence" value="ECO:0007669"/>
    <property type="project" value="TreeGrafter"/>
</dbReference>